<protein>
    <submittedName>
        <fullName evidence="7">6-hydroxy-D-nicotine oxidase</fullName>
    </submittedName>
</protein>
<name>A0A6A5XVR3_9PLEO</name>
<evidence type="ECO:0000256" key="4">
    <source>
        <dbReference type="ARBA" id="ARBA00023002"/>
    </source>
</evidence>
<dbReference type="InterPro" id="IPR006094">
    <property type="entry name" value="Oxid_FAD_bind_N"/>
</dbReference>
<dbReference type="Pfam" id="PF01565">
    <property type="entry name" value="FAD_binding_4"/>
    <property type="match status" value="1"/>
</dbReference>
<keyword evidence="5" id="KW-0732">Signal</keyword>
<dbReference type="Proteomes" id="UP000799778">
    <property type="component" value="Unassembled WGS sequence"/>
</dbReference>
<evidence type="ECO:0000259" key="6">
    <source>
        <dbReference type="PROSITE" id="PS51387"/>
    </source>
</evidence>
<dbReference type="SUPFAM" id="SSF56176">
    <property type="entry name" value="FAD-binding/transporter-associated domain-like"/>
    <property type="match status" value="1"/>
</dbReference>
<evidence type="ECO:0000256" key="2">
    <source>
        <dbReference type="ARBA" id="ARBA00022630"/>
    </source>
</evidence>
<evidence type="ECO:0000256" key="3">
    <source>
        <dbReference type="ARBA" id="ARBA00022827"/>
    </source>
</evidence>
<proteinExistence type="inferred from homology"/>
<keyword evidence="2" id="KW-0285">Flavoprotein</keyword>
<dbReference type="InterPro" id="IPR016166">
    <property type="entry name" value="FAD-bd_PCMH"/>
</dbReference>
<keyword evidence="4" id="KW-0560">Oxidoreductase</keyword>
<dbReference type="InterPro" id="IPR050416">
    <property type="entry name" value="FAD-linked_Oxidoreductase"/>
</dbReference>
<dbReference type="GO" id="GO:0071949">
    <property type="term" value="F:FAD binding"/>
    <property type="evidence" value="ECO:0007669"/>
    <property type="project" value="InterPro"/>
</dbReference>
<dbReference type="OrthoDB" id="2151789at2759"/>
<sequence length="498" mass="53106">MFSKTLFFLAGATQVAAEYASCCQALKNELPAQVFTTNETGYIELNTQRWSNTSILAPSCVFEPQSAEDVSKGVQTLAAGSCPFSIKSGGHNPIPGANNIDGGVSIVLGALNEIELDEETLVVHLGPGARWGQVYEKFSGEGNSTDPALLVPGGLCGGTGIGGVSTGGGESYLLSSHGWVVDNVVNYQVVLASGEIVDANQESNPDLFRALKGATNNFGIVTRVDVQAIDQPQIWGGAILAPYMPDTAYATLDALTNFTEIANTEPSNGAQVIVTYTATGQAIIALSIANVENVANATGLKPFTDIQPQIANTVGSRTLSSIVTELDTNQADGFRDTSATITFKNDPETLYAVHNASDQVYLKYNKTVDYLDFVLFYVPTSKIDGTHAALRGGNVLGLEDEEDDLMVAFITPRWLDEAQDAAMYQMAEEWVAATKAVTVEKGTDHPFLYQNFATPNQKPICGYGEENVNFLQAVSKKYDPEGVFQTLVPGGFKVSKAC</sequence>
<evidence type="ECO:0000256" key="1">
    <source>
        <dbReference type="ARBA" id="ARBA00005466"/>
    </source>
</evidence>
<keyword evidence="8" id="KW-1185">Reference proteome</keyword>
<dbReference type="InterPro" id="IPR036318">
    <property type="entry name" value="FAD-bd_PCMH-like_sf"/>
</dbReference>
<dbReference type="GO" id="GO:0016491">
    <property type="term" value="F:oxidoreductase activity"/>
    <property type="evidence" value="ECO:0007669"/>
    <property type="project" value="UniProtKB-KW"/>
</dbReference>
<dbReference type="RefSeq" id="XP_033385388.1">
    <property type="nucleotide sequence ID" value="XM_033527389.1"/>
</dbReference>
<dbReference type="EMBL" id="ML978068">
    <property type="protein sequence ID" value="KAF2017049.1"/>
    <property type="molecule type" value="Genomic_DNA"/>
</dbReference>
<dbReference type="PANTHER" id="PTHR42973">
    <property type="entry name" value="BINDING OXIDOREDUCTASE, PUTATIVE (AFU_ORTHOLOGUE AFUA_1G17690)-RELATED"/>
    <property type="match status" value="1"/>
</dbReference>
<evidence type="ECO:0000256" key="5">
    <source>
        <dbReference type="SAM" id="SignalP"/>
    </source>
</evidence>
<feature type="chain" id="PRO_5025616001" evidence="5">
    <location>
        <begin position="18"/>
        <end position="498"/>
    </location>
</feature>
<dbReference type="InterPro" id="IPR016169">
    <property type="entry name" value="FAD-bd_PCMH_sub2"/>
</dbReference>
<organism evidence="7 8">
    <name type="scientific">Aaosphaeria arxii CBS 175.79</name>
    <dbReference type="NCBI Taxonomy" id="1450172"/>
    <lineage>
        <taxon>Eukaryota</taxon>
        <taxon>Fungi</taxon>
        <taxon>Dikarya</taxon>
        <taxon>Ascomycota</taxon>
        <taxon>Pezizomycotina</taxon>
        <taxon>Dothideomycetes</taxon>
        <taxon>Pleosporomycetidae</taxon>
        <taxon>Pleosporales</taxon>
        <taxon>Pleosporales incertae sedis</taxon>
        <taxon>Aaosphaeria</taxon>
    </lineage>
</organism>
<feature type="domain" description="FAD-binding PCMH-type" evidence="6">
    <location>
        <begin position="54"/>
        <end position="231"/>
    </location>
</feature>
<reference evidence="7" key="1">
    <citation type="journal article" date="2020" name="Stud. Mycol.">
        <title>101 Dothideomycetes genomes: a test case for predicting lifestyles and emergence of pathogens.</title>
        <authorList>
            <person name="Haridas S."/>
            <person name="Albert R."/>
            <person name="Binder M."/>
            <person name="Bloem J."/>
            <person name="Labutti K."/>
            <person name="Salamov A."/>
            <person name="Andreopoulos B."/>
            <person name="Baker S."/>
            <person name="Barry K."/>
            <person name="Bills G."/>
            <person name="Bluhm B."/>
            <person name="Cannon C."/>
            <person name="Castanera R."/>
            <person name="Culley D."/>
            <person name="Daum C."/>
            <person name="Ezra D."/>
            <person name="Gonzalez J."/>
            <person name="Henrissat B."/>
            <person name="Kuo A."/>
            <person name="Liang C."/>
            <person name="Lipzen A."/>
            <person name="Lutzoni F."/>
            <person name="Magnuson J."/>
            <person name="Mondo S."/>
            <person name="Nolan M."/>
            <person name="Ohm R."/>
            <person name="Pangilinan J."/>
            <person name="Park H.-J."/>
            <person name="Ramirez L."/>
            <person name="Alfaro M."/>
            <person name="Sun H."/>
            <person name="Tritt A."/>
            <person name="Yoshinaga Y."/>
            <person name="Zwiers L.-H."/>
            <person name="Turgeon B."/>
            <person name="Goodwin S."/>
            <person name="Spatafora J."/>
            <person name="Crous P."/>
            <person name="Grigoriev I."/>
        </authorList>
    </citation>
    <scope>NUCLEOTIDE SEQUENCE</scope>
    <source>
        <strain evidence="7">CBS 175.79</strain>
    </source>
</reference>
<dbReference type="Gene3D" id="3.30.465.10">
    <property type="match status" value="1"/>
</dbReference>
<feature type="signal peptide" evidence="5">
    <location>
        <begin position="1"/>
        <end position="17"/>
    </location>
</feature>
<evidence type="ECO:0000313" key="7">
    <source>
        <dbReference type="EMBL" id="KAF2017049.1"/>
    </source>
</evidence>
<dbReference type="PROSITE" id="PS51387">
    <property type="entry name" value="FAD_PCMH"/>
    <property type="match status" value="1"/>
</dbReference>
<keyword evidence="3" id="KW-0274">FAD</keyword>
<dbReference type="GeneID" id="54284786"/>
<gene>
    <name evidence="7" type="ORF">BU24DRAFT_420074</name>
</gene>
<accession>A0A6A5XVR3</accession>
<evidence type="ECO:0000313" key="8">
    <source>
        <dbReference type="Proteomes" id="UP000799778"/>
    </source>
</evidence>
<comment type="similarity">
    <text evidence="1">Belongs to the oxygen-dependent FAD-linked oxidoreductase family.</text>
</comment>
<dbReference type="AlphaFoldDB" id="A0A6A5XVR3"/>
<dbReference type="PANTHER" id="PTHR42973:SF53">
    <property type="entry name" value="FAD-BINDING PCMH-TYPE DOMAIN-CONTAINING PROTEIN-RELATED"/>
    <property type="match status" value="1"/>
</dbReference>